<name>A0A0F9G168_9ZZZZ</name>
<sequence length="169" mass="18368">MSQMRLQDTSLKPPKPWEYQDLDDYIYRCNFCHHVCFKRVTPSGQSPTKTGDYGDNAVPTPSAYVDEQYVATSIGFVAASGSTPAYLTDSLAKFGAKYFEASSNIRIATDSGTNDGDYTIHDRGVSRDKILLISTDSLTTESAATAGTVTISRLIKQPNITTGCSFAVL</sequence>
<organism evidence="1">
    <name type="scientific">marine sediment metagenome</name>
    <dbReference type="NCBI Taxonomy" id="412755"/>
    <lineage>
        <taxon>unclassified sequences</taxon>
        <taxon>metagenomes</taxon>
        <taxon>ecological metagenomes</taxon>
    </lineage>
</organism>
<comment type="caution">
    <text evidence="1">The sequence shown here is derived from an EMBL/GenBank/DDBJ whole genome shotgun (WGS) entry which is preliminary data.</text>
</comment>
<dbReference type="AlphaFoldDB" id="A0A0F9G168"/>
<evidence type="ECO:0000313" key="1">
    <source>
        <dbReference type="EMBL" id="KKL57132.1"/>
    </source>
</evidence>
<dbReference type="EMBL" id="LAZR01030269">
    <property type="protein sequence ID" value="KKL57132.1"/>
    <property type="molecule type" value="Genomic_DNA"/>
</dbReference>
<reference evidence="1" key="1">
    <citation type="journal article" date="2015" name="Nature">
        <title>Complex archaea that bridge the gap between prokaryotes and eukaryotes.</title>
        <authorList>
            <person name="Spang A."/>
            <person name="Saw J.H."/>
            <person name="Jorgensen S.L."/>
            <person name="Zaremba-Niedzwiedzka K."/>
            <person name="Martijn J."/>
            <person name="Lind A.E."/>
            <person name="van Eijk R."/>
            <person name="Schleper C."/>
            <person name="Guy L."/>
            <person name="Ettema T.J."/>
        </authorList>
    </citation>
    <scope>NUCLEOTIDE SEQUENCE</scope>
</reference>
<proteinExistence type="predicted"/>
<gene>
    <name evidence="1" type="ORF">LCGC14_2238470</name>
</gene>
<accession>A0A0F9G168</accession>
<protein>
    <submittedName>
        <fullName evidence="1">Uncharacterized protein</fullName>
    </submittedName>
</protein>